<evidence type="ECO:0000256" key="1">
    <source>
        <dbReference type="SAM" id="MobiDB-lite"/>
    </source>
</evidence>
<proteinExistence type="predicted"/>
<comment type="caution">
    <text evidence="2">The sequence shown here is derived from an EMBL/GenBank/DDBJ whole genome shotgun (WGS) entry which is preliminary data.</text>
</comment>
<reference evidence="2 3" key="1">
    <citation type="journal article" date="2014" name="Mol. Ecol.">
        <title>Evolution of Synechococcus.</title>
        <authorList>
            <person name="Dvorak P."/>
            <person name="Casamatta D."/>
            <person name="Hasler P."/>
            <person name="Poulickova A."/>
            <person name="Ondrej V."/>
            <person name="Sanges R."/>
        </authorList>
    </citation>
    <scope>NUCLEOTIDE SEQUENCE [LARGE SCALE GENOMIC DNA]</scope>
    <source>
        <strain evidence="2 3">CAUP A 1101</strain>
    </source>
</reference>
<dbReference type="STRING" id="1497020.DO97_17350"/>
<dbReference type="EMBL" id="JJML01000063">
    <property type="protein sequence ID" value="KGF71605.1"/>
    <property type="molecule type" value="Genomic_DNA"/>
</dbReference>
<accession>A0A098TGC7</accession>
<gene>
    <name evidence="2" type="ORF">DO97_17350</name>
</gene>
<evidence type="ECO:0000313" key="2">
    <source>
        <dbReference type="EMBL" id="KGF71605.1"/>
    </source>
</evidence>
<dbReference type="AlphaFoldDB" id="A0A098TGC7"/>
<sequence length="196" mass="21823">MNRQRQRFRWGIGVFMGAFLTLGVFGGWSPPPLSLAQSSLRVQDAWKQVYQQLPTLPLENQYVSLGTGKVNPNDTLVGRLIRYHLYVKGRPAQYRLDWKLTLADYLEANELMIESAYPGEGFLTINPMVGDRAAIRRLNRAQRDALVQVLVNTFNLNRPSTPINTPVPSPSHSPSPVSTPSLPGAPRPGDAHLLLP</sequence>
<keyword evidence="3" id="KW-1185">Reference proteome</keyword>
<evidence type="ECO:0000313" key="3">
    <source>
        <dbReference type="Proteomes" id="UP000030170"/>
    </source>
</evidence>
<dbReference type="Proteomes" id="UP000030170">
    <property type="component" value="Unassembled WGS sequence"/>
</dbReference>
<feature type="region of interest" description="Disordered" evidence="1">
    <location>
        <begin position="158"/>
        <end position="196"/>
    </location>
</feature>
<name>A0A098TGC7_9CYAN</name>
<protein>
    <submittedName>
        <fullName evidence="2">Uncharacterized protein</fullName>
    </submittedName>
</protein>
<organism evidence="2 3">
    <name type="scientific">Neosynechococcus sphagnicola sy1</name>
    <dbReference type="NCBI Taxonomy" id="1497020"/>
    <lineage>
        <taxon>Bacteria</taxon>
        <taxon>Bacillati</taxon>
        <taxon>Cyanobacteriota</taxon>
        <taxon>Cyanophyceae</taxon>
        <taxon>Neosynechococcales</taxon>
        <taxon>Neosynechococcaceae</taxon>
        <taxon>Neosynechococcus</taxon>
    </lineage>
</organism>